<protein>
    <recommendedName>
        <fullName evidence="3">MULE transposase domain-containing protein</fullName>
    </recommendedName>
</protein>
<evidence type="ECO:0000313" key="2">
    <source>
        <dbReference type="Proteomes" id="UP000821837"/>
    </source>
</evidence>
<dbReference type="EMBL" id="JABSTV010001253">
    <property type="protein sequence ID" value="KAH7944668.1"/>
    <property type="molecule type" value="Genomic_DNA"/>
</dbReference>
<comment type="caution">
    <text evidence="1">The sequence shown here is derived from an EMBL/GenBank/DDBJ whole genome shotgun (WGS) entry which is preliminary data.</text>
</comment>
<organism evidence="1 2">
    <name type="scientific">Rhipicephalus sanguineus</name>
    <name type="common">Brown dog tick</name>
    <name type="synonym">Ixodes sanguineus</name>
    <dbReference type="NCBI Taxonomy" id="34632"/>
    <lineage>
        <taxon>Eukaryota</taxon>
        <taxon>Metazoa</taxon>
        <taxon>Ecdysozoa</taxon>
        <taxon>Arthropoda</taxon>
        <taxon>Chelicerata</taxon>
        <taxon>Arachnida</taxon>
        <taxon>Acari</taxon>
        <taxon>Parasitiformes</taxon>
        <taxon>Ixodida</taxon>
        <taxon>Ixodoidea</taxon>
        <taxon>Ixodidae</taxon>
        <taxon>Rhipicephalinae</taxon>
        <taxon>Rhipicephalus</taxon>
        <taxon>Rhipicephalus</taxon>
    </lineage>
</organism>
<reference evidence="1" key="2">
    <citation type="submission" date="2021-09" db="EMBL/GenBank/DDBJ databases">
        <authorList>
            <person name="Jia N."/>
            <person name="Wang J."/>
            <person name="Shi W."/>
            <person name="Du L."/>
            <person name="Sun Y."/>
            <person name="Zhan W."/>
            <person name="Jiang J."/>
            <person name="Wang Q."/>
            <person name="Zhang B."/>
            <person name="Ji P."/>
            <person name="Sakyi L.B."/>
            <person name="Cui X."/>
            <person name="Yuan T."/>
            <person name="Jiang B."/>
            <person name="Yang W."/>
            <person name="Lam T.T.-Y."/>
            <person name="Chang Q."/>
            <person name="Ding S."/>
            <person name="Wang X."/>
            <person name="Zhu J."/>
            <person name="Ruan X."/>
            <person name="Zhao L."/>
            <person name="Wei J."/>
            <person name="Que T."/>
            <person name="Du C."/>
            <person name="Cheng J."/>
            <person name="Dai P."/>
            <person name="Han X."/>
            <person name="Huang E."/>
            <person name="Gao Y."/>
            <person name="Liu J."/>
            <person name="Shao H."/>
            <person name="Ye R."/>
            <person name="Li L."/>
            <person name="Wei W."/>
            <person name="Wang X."/>
            <person name="Wang C."/>
            <person name="Huo Q."/>
            <person name="Li W."/>
            <person name="Guo W."/>
            <person name="Chen H."/>
            <person name="Chen S."/>
            <person name="Zhou L."/>
            <person name="Zhou L."/>
            <person name="Ni X."/>
            <person name="Tian J."/>
            <person name="Zhou Y."/>
            <person name="Sheng Y."/>
            <person name="Liu T."/>
            <person name="Pan Y."/>
            <person name="Xia L."/>
            <person name="Li J."/>
            <person name="Zhao F."/>
            <person name="Cao W."/>
        </authorList>
    </citation>
    <scope>NUCLEOTIDE SEQUENCE</scope>
    <source>
        <strain evidence="1">Rsan-2018</strain>
        <tissue evidence="1">Larvae</tissue>
    </source>
</reference>
<gene>
    <name evidence="1" type="ORF">HPB52_023119</name>
</gene>
<dbReference type="AlphaFoldDB" id="A0A9D4PL81"/>
<proteinExistence type="predicted"/>
<evidence type="ECO:0000313" key="1">
    <source>
        <dbReference type="EMBL" id="KAH7944668.1"/>
    </source>
</evidence>
<reference evidence="1" key="1">
    <citation type="journal article" date="2020" name="Cell">
        <title>Large-Scale Comparative Analyses of Tick Genomes Elucidate Their Genetic Diversity and Vector Capacities.</title>
        <authorList>
            <consortium name="Tick Genome and Microbiome Consortium (TIGMIC)"/>
            <person name="Jia N."/>
            <person name="Wang J."/>
            <person name="Shi W."/>
            <person name="Du L."/>
            <person name="Sun Y."/>
            <person name="Zhan W."/>
            <person name="Jiang J.F."/>
            <person name="Wang Q."/>
            <person name="Zhang B."/>
            <person name="Ji P."/>
            <person name="Bell-Sakyi L."/>
            <person name="Cui X.M."/>
            <person name="Yuan T.T."/>
            <person name="Jiang B.G."/>
            <person name="Yang W.F."/>
            <person name="Lam T.T."/>
            <person name="Chang Q.C."/>
            <person name="Ding S.J."/>
            <person name="Wang X.J."/>
            <person name="Zhu J.G."/>
            <person name="Ruan X.D."/>
            <person name="Zhao L."/>
            <person name="Wei J.T."/>
            <person name="Ye R.Z."/>
            <person name="Que T.C."/>
            <person name="Du C.H."/>
            <person name="Zhou Y.H."/>
            <person name="Cheng J.X."/>
            <person name="Dai P.F."/>
            <person name="Guo W.B."/>
            <person name="Han X.H."/>
            <person name="Huang E.J."/>
            <person name="Li L.F."/>
            <person name="Wei W."/>
            <person name="Gao Y.C."/>
            <person name="Liu J.Z."/>
            <person name="Shao H.Z."/>
            <person name="Wang X."/>
            <person name="Wang C.C."/>
            <person name="Yang T.C."/>
            <person name="Huo Q.B."/>
            <person name="Li W."/>
            <person name="Chen H.Y."/>
            <person name="Chen S.E."/>
            <person name="Zhou L.G."/>
            <person name="Ni X.B."/>
            <person name="Tian J.H."/>
            <person name="Sheng Y."/>
            <person name="Liu T."/>
            <person name="Pan Y.S."/>
            <person name="Xia L.Y."/>
            <person name="Li J."/>
            <person name="Zhao F."/>
            <person name="Cao W.C."/>
        </authorList>
    </citation>
    <scope>NUCLEOTIDE SEQUENCE</scope>
    <source>
        <strain evidence="1">Rsan-2018</strain>
    </source>
</reference>
<evidence type="ECO:0008006" key="3">
    <source>
        <dbReference type="Google" id="ProtNLM"/>
    </source>
</evidence>
<sequence>MNPPNWGAPTFVPSHKRSAKPVIQYRSKRWPTAVLEFSFKSTNQKDSGIQYYRCINCYRHSQKAGPGEKCPVAHLTLRNGVLATDPDNPSTPHSCDPVKEADATEVLASRFKYELYSEMRNGSKRPREAYDEAISHVHERFQEYDQEIQTEIQANMTSSYGFTSKRRALSRNRHHHKLKGNALDDILPQLRVTKDGKKFLQLEVKTEGKRLLLFYADKDLEALAKTDYILGDGNFKYNPREFHSPGQFYTLHAVIKGEAQPLMYALMQSCDAHSYEVVFGAIRDSMQAKFGDTDRLSSAVTWLFDYESAAIQAVIKVFQTAAGPPKVRGCAFHFAKALNSKRDQLGLKSLCKNNPEVQEWFFRIRHLPFVPEEFRLDFSKDLIAAKPQQPALNAARLDQFARYFSSFWLSQAPIKDIWGQFGNLGPRTTNLVEGWHNGLHSRLSTRHPDLTEFIQFLQTSQYAAQNRIQALLLDPLAVARPSSSRVAARNDRLAGEMDRFAAYVSTQYPTYQDVCNYLDIIGSIGVLPEAT</sequence>
<dbReference type="Proteomes" id="UP000821837">
    <property type="component" value="Unassembled WGS sequence"/>
</dbReference>
<accession>A0A9D4PL81</accession>
<keyword evidence="2" id="KW-1185">Reference proteome</keyword>
<name>A0A9D4PL81_RHISA</name>